<dbReference type="KEGG" id="sfm:114909366"/>
<dbReference type="Pfam" id="PF22589">
    <property type="entry name" value="SPMIP1"/>
    <property type="match status" value="1"/>
</dbReference>
<dbReference type="PANTHER" id="PTHR35826:SF5">
    <property type="entry name" value="GENE 45521-RELATED"/>
    <property type="match status" value="1"/>
</dbReference>
<dbReference type="Proteomes" id="UP000694397">
    <property type="component" value="Chromosome 22"/>
</dbReference>
<dbReference type="RefSeq" id="XP_029103858.1">
    <property type="nucleotide sequence ID" value="XM_029248025.1"/>
</dbReference>
<feature type="region of interest" description="Disordered" evidence="1">
    <location>
        <begin position="63"/>
        <end position="83"/>
    </location>
</feature>
<gene>
    <name evidence="3" type="primary">LOC114909366</name>
</gene>
<keyword evidence="4" id="KW-1185">Reference proteome</keyword>
<feature type="domain" description="Sperm microtubule inner protein 1 C-terminal" evidence="2">
    <location>
        <begin position="62"/>
        <end position="177"/>
    </location>
</feature>
<reference evidence="3 4" key="1">
    <citation type="submission" date="2019-04" db="EMBL/GenBank/DDBJ databases">
        <authorList>
            <consortium name="Wellcome Sanger Institute Data Sharing"/>
        </authorList>
    </citation>
    <scope>NUCLEOTIDE SEQUENCE [LARGE SCALE GENOMIC DNA]</scope>
</reference>
<proteinExistence type="predicted"/>
<evidence type="ECO:0000313" key="3">
    <source>
        <dbReference type="Ensembl" id="ENSSFOP00015057272.1"/>
    </source>
</evidence>
<evidence type="ECO:0000256" key="1">
    <source>
        <dbReference type="SAM" id="MobiDB-lite"/>
    </source>
</evidence>
<dbReference type="InterPro" id="IPR054323">
    <property type="entry name" value="SPMIP1_C"/>
</dbReference>
<protein>
    <submittedName>
        <fullName evidence="3">Uncharacterized LOC114909366</fullName>
    </submittedName>
</protein>
<evidence type="ECO:0000259" key="2">
    <source>
        <dbReference type="Pfam" id="PF22589"/>
    </source>
</evidence>
<dbReference type="PANTHER" id="PTHR35826">
    <property type="entry name" value="PROTEIN ATP6V1FNB-LIKE"/>
    <property type="match status" value="1"/>
</dbReference>
<dbReference type="AlphaFoldDB" id="A0A8C9TUT6"/>
<dbReference type="GeneTree" id="ENSGT00390000003224"/>
<reference evidence="3" key="3">
    <citation type="submission" date="2025-09" db="UniProtKB">
        <authorList>
            <consortium name="Ensembl"/>
        </authorList>
    </citation>
    <scope>IDENTIFICATION</scope>
</reference>
<dbReference type="GeneID" id="114909366"/>
<reference evidence="3" key="2">
    <citation type="submission" date="2025-08" db="UniProtKB">
        <authorList>
            <consortium name="Ensembl"/>
        </authorList>
    </citation>
    <scope>IDENTIFICATION</scope>
</reference>
<name>A0A8C9TUT6_SCLFO</name>
<sequence length="186" mass="21208">MRGLLTTQSQDCYREQIEKEIYTRLAWNIRYGQQYLCRPAARRARKPGFPSLPAPKVTLPPVEQTAAAETEEKRKAVRSIPAPGESESFAEISLMRPVSPGSKELLNEGLSTQGSGRTLYLRRRLEKNPEEKYPHPELSSWEYGWRLGDYVKEFRCPANGRSGIVRDTFYARNGIFSIASPTDRVQ</sequence>
<dbReference type="Ensembl" id="ENSSFOT00015076812.1">
    <property type="protein sequence ID" value="ENSSFOP00015057272.1"/>
    <property type="gene ID" value="ENSSFOG00015032466.1"/>
</dbReference>
<dbReference type="OrthoDB" id="410807at2759"/>
<evidence type="ECO:0000313" key="4">
    <source>
        <dbReference type="Proteomes" id="UP000694397"/>
    </source>
</evidence>
<organism evidence="3 4">
    <name type="scientific">Scleropages formosus</name>
    <name type="common">Asian bonytongue</name>
    <name type="synonym">Osteoglossum formosum</name>
    <dbReference type="NCBI Taxonomy" id="113540"/>
    <lineage>
        <taxon>Eukaryota</taxon>
        <taxon>Metazoa</taxon>
        <taxon>Chordata</taxon>
        <taxon>Craniata</taxon>
        <taxon>Vertebrata</taxon>
        <taxon>Euteleostomi</taxon>
        <taxon>Actinopterygii</taxon>
        <taxon>Neopterygii</taxon>
        <taxon>Teleostei</taxon>
        <taxon>Osteoglossocephala</taxon>
        <taxon>Osteoglossomorpha</taxon>
        <taxon>Osteoglossiformes</taxon>
        <taxon>Osteoglossidae</taxon>
        <taxon>Scleropages</taxon>
    </lineage>
</organism>
<accession>A0A8C9TUT6</accession>